<evidence type="ECO:0000313" key="2">
    <source>
        <dbReference type="EMBL" id="NMF94675.1"/>
    </source>
</evidence>
<dbReference type="PANTHER" id="PTHR22617">
    <property type="entry name" value="CHEMOTAXIS SENSOR HISTIDINE KINASE-RELATED"/>
    <property type="match status" value="1"/>
</dbReference>
<dbReference type="PROSITE" id="PS50851">
    <property type="entry name" value="CHEW"/>
    <property type="match status" value="1"/>
</dbReference>
<sequence length="190" mass="20433">MSSILQVRQAVPAVLAGSQPVVRDDAGSLQYLTFSLNSEMFAVGILNVKEIIEYGGLTQVPMMPAFIRGVINLRGAVVPVIDLSARFANETTRISKRTCIVIMEVVEGEVRHDIGIMVDMVSEVLEIPAADIEPPPSFGARIRADFIDGMGKVAGKFVILLNIAKVLSTEEISTLAAVYPGDARNPHLDG</sequence>
<name>A0ABX1N609_9RHOO</name>
<dbReference type="InterPro" id="IPR036061">
    <property type="entry name" value="CheW-like_dom_sf"/>
</dbReference>
<dbReference type="Gene3D" id="2.30.30.40">
    <property type="entry name" value="SH3 Domains"/>
    <property type="match status" value="1"/>
</dbReference>
<keyword evidence="3" id="KW-1185">Reference proteome</keyword>
<dbReference type="Proteomes" id="UP000601990">
    <property type="component" value="Unassembled WGS sequence"/>
</dbReference>
<dbReference type="RefSeq" id="WP_169199893.1">
    <property type="nucleotide sequence ID" value="NZ_WTVH02000001.1"/>
</dbReference>
<comment type="caution">
    <text evidence="2">The sequence shown here is derived from an EMBL/GenBank/DDBJ whole genome shotgun (WGS) entry which is preliminary data.</text>
</comment>
<gene>
    <name evidence="2" type="ORF">GO608_15210</name>
</gene>
<dbReference type="InterPro" id="IPR002545">
    <property type="entry name" value="CheW-lke_dom"/>
</dbReference>
<reference evidence="2" key="1">
    <citation type="submission" date="2019-12" db="EMBL/GenBank/DDBJ databases">
        <title>Comparative genomics gives insights into the taxonomy of the Azoarcus-Aromatoleum group and reveals separate origins of nif in the plant-associated Azoarcus and non-plant-associated Aromatoleum sub-groups.</title>
        <authorList>
            <person name="Lafos M."/>
            <person name="Maluk M."/>
            <person name="Batista M."/>
            <person name="Junghare M."/>
            <person name="Carmona M."/>
            <person name="Faoro H."/>
            <person name="Cruz L.M."/>
            <person name="Battistoni F."/>
            <person name="De Souza E."/>
            <person name="Pedrosa F."/>
            <person name="Chen W.-M."/>
            <person name="Poole P.S."/>
            <person name="Dixon R.A."/>
            <person name="James E.K."/>
        </authorList>
    </citation>
    <scope>NUCLEOTIDE SEQUENCE</scope>
    <source>
        <strain evidence="2">U120</strain>
    </source>
</reference>
<organism evidence="2 3">
    <name type="scientific">Aromatoleum buckelii</name>
    <dbReference type="NCBI Taxonomy" id="200254"/>
    <lineage>
        <taxon>Bacteria</taxon>
        <taxon>Pseudomonadati</taxon>
        <taxon>Pseudomonadota</taxon>
        <taxon>Betaproteobacteria</taxon>
        <taxon>Rhodocyclales</taxon>
        <taxon>Rhodocyclaceae</taxon>
        <taxon>Aromatoleum</taxon>
    </lineage>
</organism>
<dbReference type="SUPFAM" id="SSF50341">
    <property type="entry name" value="CheW-like"/>
    <property type="match status" value="1"/>
</dbReference>
<evidence type="ECO:0000259" key="1">
    <source>
        <dbReference type="PROSITE" id="PS50851"/>
    </source>
</evidence>
<proteinExistence type="predicted"/>
<dbReference type="Gene3D" id="2.40.50.180">
    <property type="entry name" value="CheA-289, Domain 4"/>
    <property type="match status" value="1"/>
</dbReference>
<dbReference type="InterPro" id="IPR039315">
    <property type="entry name" value="CheW"/>
</dbReference>
<accession>A0ABX1N609</accession>
<dbReference type="PANTHER" id="PTHR22617:SF41">
    <property type="entry name" value="CHEMOTAXIS SIGNAL TRANSDUCTION SYSTEM ADAPTOR PROTEIN CHEW"/>
    <property type="match status" value="1"/>
</dbReference>
<protein>
    <submittedName>
        <fullName evidence="2">Chemotaxis protein CheW</fullName>
    </submittedName>
</protein>
<evidence type="ECO:0000313" key="3">
    <source>
        <dbReference type="Proteomes" id="UP000601990"/>
    </source>
</evidence>
<dbReference type="CDD" id="cd00732">
    <property type="entry name" value="CheW"/>
    <property type="match status" value="1"/>
</dbReference>
<dbReference type="SMART" id="SM00260">
    <property type="entry name" value="CheW"/>
    <property type="match status" value="1"/>
</dbReference>
<feature type="domain" description="CheW-like" evidence="1">
    <location>
        <begin position="28"/>
        <end position="172"/>
    </location>
</feature>
<dbReference type="EMBL" id="WTVH01000034">
    <property type="protein sequence ID" value="NMF94675.1"/>
    <property type="molecule type" value="Genomic_DNA"/>
</dbReference>
<dbReference type="Pfam" id="PF01584">
    <property type="entry name" value="CheW"/>
    <property type="match status" value="1"/>
</dbReference>